<accession>A0A1Y2L5Z0</accession>
<dbReference type="SUPFAM" id="SSF51735">
    <property type="entry name" value="NAD(P)-binding Rossmann-fold domains"/>
    <property type="match status" value="1"/>
</dbReference>
<dbReference type="Proteomes" id="UP000193391">
    <property type="component" value="Unassembled WGS sequence"/>
</dbReference>
<dbReference type="EMBL" id="JFKA01000001">
    <property type="protein sequence ID" value="OSQ40893.1"/>
    <property type="molecule type" value="Genomic_DNA"/>
</dbReference>
<dbReference type="Pfam" id="PF01370">
    <property type="entry name" value="Epimerase"/>
    <property type="match status" value="1"/>
</dbReference>
<evidence type="ECO:0000259" key="2">
    <source>
        <dbReference type="Pfam" id="PF01370"/>
    </source>
</evidence>
<name>A0A1Y2L5Z0_9PROT</name>
<gene>
    <name evidence="3" type="ORF">TMES_00140</name>
</gene>
<keyword evidence="4" id="KW-1185">Reference proteome</keyword>
<dbReference type="PANTHER" id="PTHR43574">
    <property type="entry name" value="EPIMERASE-RELATED"/>
    <property type="match status" value="1"/>
</dbReference>
<sequence>MSNKLFCFGTGFSARLIARKLRAEGWEVAGTTRSTDKFDALIAEGITPFQFADGVAVANIADALRGVTHVLVSAPPGGNGDPVLNLHRANLAALPAQTWVGYLSTTGVYGDRNGGNVDEDGELLPSGKRGRRRVAAEKAWFDLGARHDLCVQSFRLAGIYGPGRNALETVRSGRARRIVKPGQVFSRIHVDDIAQTVLASIARPHAGAAYNVCDDDAAPPQDVIAYACGLLGMDPPAEEDFATAVLSPMAASFYEDNKRVENGRMKRELGVNLRYNSYQAGLQALLDDILRKSTGDPGEN</sequence>
<dbReference type="AlphaFoldDB" id="A0A1Y2L5Z0"/>
<dbReference type="InterPro" id="IPR001509">
    <property type="entry name" value="Epimerase_deHydtase"/>
</dbReference>
<organism evidence="3 4">
    <name type="scientific">Thalassospira mesophila</name>
    <dbReference type="NCBI Taxonomy" id="1293891"/>
    <lineage>
        <taxon>Bacteria</taxon>
        <taxon>Pseudomonadati</taxon>
        <taxon>Pseudomonadota</taxon>
        <taxon>Alphaproteobacteria</taxon>
        <taxon>Rhodospirillales</taxon>
        <taxon>Thalassospiraceae</taxon>
        <taxon>Thalassospira</taxon>
    </lineage>
</organism>
<dbReference type="OrthoDB" id="9808276at2"/>
<dbReference type="STRING" id="1293891.TMES_00140"/>
<dbReference type="CDD" id="cd05266">
    <property type="entry name" value="SDR_a4"/>
    <property type="match status" value="1"/>
</dbReference>
<feature type="domain" description="NAD-dependent epimerase/dehydratase" evidence="2">
    <location>
        <begin position="9"/>
        <end position="213"/>
    </location>
</feature>
<evidence type="ECO:0000313" key="4">
    <source>
        <dbReference type="Proteomes" id="UP000193391"/>
    </source>
</evidence>
<dbReference type="Gene3D" id="3.40.50.720">
    <property type="entry name" value="NAD(P)-binding Rossmann-like Domain"/>
    <property type="match status" value="1"/>
</dbReference>
<evidence type="ECO:0000313" key="3">
    <source>
        <dbReference type="EMBL" id="OSQ40893.1"/>
    </source>
</evidence>
<proteinExistence type="predicted"/>
<dbReference type="InterPro" id="IPR036291">
    <property type="entry name" value="NAD(P)-bd_dom_sf"/>
</dbReference>
<evidence type="ECO:0000256" key="1">
    <source>
        <dbReference type="ARBA" id="ARBA00023027"/>
    </source>
</evidence>
<comment type="caution">
    <text evidence="3">The sequence shown here is derived from an EMBL/GenBank/DDBJ whole genome shotgun (WGS) entry which is preliminary data.</text>
</comment>
<keyword evidence="1" id="KW-0520">NAD</keyword>
<reference evidence="3 4" key="1">
    <citation type="submission" date="2014-03" db="EMBL/GenBank/DDBJ databases">
        <title>The draft genome sequence of Thalassospira mesophila JCM 18969.</title>
        <authorList>
            <person name="Lai Q."/>
            <person name="Shao Z."/>
        </authorList>
    </citation>
    <scope>NUCLEOTIDE SEQUENCE [LARGE SCALE GENOMIC DNA]</scope>
    <source>
        <strain evidence="3 4">JCM 18969</strain>
    </source>
</reference>
<protein>
    <submittedName>
        <fullName evidence="3">Epimerase</fullName>
    </submittedName>
</protein>
<dbReference type="RefSeq" id="WP_085579698.1">
    <property type="nucleotide sequence ID" value="NZ_JFKA01000001.1"/>
</dbReference>